<accession>A0ABU6GR03</accession>
<dbReference type="Pfam" id="PF09685">
    <property type="entry name" value="MamF_MmsF"/>
    <property type="match status" value="1"/>
</dbReference>
<dbReference type="InterPro" id="IPR019109">
    <property type="entry name" value="MamF_MmsF"/>
</dbReference>
<dbReference type="EMBL" id="JARLKZ010000014">
    <property type="protein sequence ID" value="MEC0241643.1"/>
    <property type="molecule type" value="Genomic_DNA"/>
</dbReference>
<dbReference type="Proteomes" id="UP001344632">
    <property type="component" value="Unassembled WGS sequence"/>
</dbReference>
<sequence>MRQLLSALSYFSIFFAPFIFPIIVWIASRDPYVAMHSKRALISHILPFIAAVPLLILTFGANHPGSVLGYILLFVIIYFGSFIYNIVKGIQVLRDYA</sequence>
<feature type="transmembrane region" description="Helical" evidence="5">
    <location>
        <begin position="6"/>
        <end position="28"/>
    </location>
</feature>
<evidence type="ECO:0000313" key="6">
    <source>
        <dbReference type="EMBL" id="MEC0241643.1"/>
    </source>
</evidence>
<evidence type="ECO:0000256" key="5">
    <source>
        <dbReference type="SAM" id="Phobius"/>
    </source>
</evidence>
<comment type="caution">
    <text evidence="6">The sequence shown here is derived from an EMBL/GenBank/DDBJ whole genome shotgun (WGS) entry which is preliminary data.</text>
</comment>
<protein>
    <submittedName>
        <fullName evidence="6">DUF4870 domain-containing protein</fullName>
    </submittedName>
</protein>
<evidence type="ECO:0000256" key="2">
    <source>
        <dbReference type="ARBA" id="ARBA00022692"/>
    </source>
</evidence>
<dbReference type="RefSeq" id="WP_326089317.1">
    <property type="nucleotide sequence ID" value="NZ_JARLKZ010000014.1"/>
</dbReference>
<evidence type="ECO:0000256" key="4">
    <source>
        <dbReference type="ARBA" id="ARBA00023136"/>
    </source>
</evidence>
<comment type="subcellular location">
    <subcellularLocation>
        <location evidence="1">Membrane</location>
        <topology evidence="1">Multi-pass membrane protein</topology>
    </subcellularLocation>
</comment>
<reference evidence="6 7" key="1">
    <citation type="submission" date="2023-03" db="EMBL/GenBank/DDBJ databases">
        <title>Bacillus Genome Sequencing.</title>
        <authorList>
            <person name="Dunlap C."/>
        </authorList>
    </citation>
    <scope>NUCLEOTIDE SEQUENCE [LARGE SCALE GENOMIC DNA]</scope>
    <source>
        <strain evidence="6 7">BD-525</strain>
    </source>
</reference>
<evidence type="ECO:0000256" key="1">
    <source>
        <dbReference type="ARBA" id="ARBA00004141"/>
    </source>
</evidence>
<evidence type="ECO:0000313" key="7">
    <source>
        <dbReference type="Proteomes" id="UP001344632"/>
    </source>
</evidence>
<gene>
    <name evidence="6" type="ORF">P4H66_17640</name>
</gene>
<name>A0ABU6GR03_9BACL</name>
<evidence type="ECO:0000256" key="3">
    <source>
        <dbReference type="ARBA" id="ARBA00022989"/>
    </source>
</evidence>
<organism evidence="6 7">
    <name type="scientific">Paenibacillus dokdonensis</name>
    <dbReference type="NCBI Taxonomy" id="2567944"/>
    <lineage>
        <taxon>Bacteria</taxon>
        <taxon>Bacillati</taxon>
        <taxon>Bacillota</taxon>
        <taxon>Bacilli</taxon>
        <taxon>Bacillales</taxon>
        <taxon>Paenibacillaceae</taxon>
        <taxon>Paenibacillus</taxon>
    </lineage>
</organism>
<feature type="transmembrane region" description="Helical" evidence="5">
    <location>
        <begin position="40"/>
        <end position="61"/>
    </location>
</feature>
<feature type="transmembrane region" description="Helical" evidence="5">
    <location>
        <begin position="67"/>
        <end position="87"/>
    </location>
</feature>
<keyword evidence="4 5" id="KW-0472">Membrane</keyword>
<keyword evidence="3 5" id="KW-1133">Transmembrane helix</keyword>
<keyword evidence="7" id="KW-1185">Reference proteome</keyword>
<proteinExistence type="predicted"/>
<keyword evidence="2 5" id="KW-0812">Transmembrane</keyword>